<dbReference type="SUPFAM" id="SSF56672">
    <property type="entry name" value="DNA/RNA polymerases"/>
    <property type="match status" value="1"/>
</dbReference>
<dbReference type="Pfam" id="PF14111">
    <property type="entry name" value="DUF4283"/>
    <property type="match status" value="1"/>
</dbReference>
<feature type="compositionally biased region" description="Polar residues" evidence="2">
    <location>
        <begin position="1"/>
        <end position="15"/>
    </location>
</feature>
<dbReference type="PROSITE" id="PS50158">
    <property type="entry name" value="ZF_CCHC"/>
    <property type="match status" value="1"/>
</dbReference>
<keyword evidence="1" id="KW-0862">Zinc</keyword>
<gene>
    <name evidence="5" type="ORF">CCACVL1_25863</name>
</gene>
<dbReference type="InterPro" id="IPR036691">
    <property type="entry name" value="Endo/exonu/phosph_ase_sf"/>
</dbReference>
<dbReference type="CDD" id="cd06222">
    <property type="entry name" value="RNase_H_like"/>
    <property type="match status" value="1"/>
</dbReference>
<organism evidence="5 6">
    <name type="scientific">Corchorus capsularis</name>
    <name type="common">Jute</name>
    <dbReference type="NCBI Taxonomy" id="210143"/>
    <lineage>
        <taxon>Eukaryota</taxon>
        <taxon>Viridiplantae</taxon>
        <taxon>Streptophyta</taxon>
        <taxon>Embryophyta</taxon>
        <taxon>Tracheophyta</taxon>
        <taxon>Spermatophyta</taxon>
        <taxon>Magnoliopsida</taxon>
        <taxon>eudicotyledons</taxon>
        <taxon>Gunneridae</taxon>
        <taxon>Pentapetalae</taxon>
        <taxon>rosids</taxon>
        <taxon>malvids</taxon>
        <taxon>Malvales</taxon>
        <taxon>Malvaceae</taxon>
        <taxon>Grewioideae</taxon>
        <taxon>Apeibeae</taxon>
        <taxon>Corchorus</taxon>
    </lineage>
</organism>
<name>A0A1R3GGP8_COCAP</name>
<feature type="compositionally biased region" description="Polar residues" evidence="2">
    <location>
        <begin position="474"/>
        <end position="491"/>
    </location>
</feature>
<protein>
    <submittedName>
        <fullName evidence="5">Reverse transcriptase</fullName>
    </submittedName>
</protein>
<dbReference type="SUPFAM" id="SSF53098">
    <property type="entry name" value="Ribonuclease H-like"/>
    <property type="match status" value="1"/>
</dbReference>
<dbReference type="GO" id="GO:0003964">
    <property type="term" value="F:RNA-directed DNA polymerase activity"/>
    <property type="evidence" value="ECO:0007669"/>
    <property type="project" value="UniProtKB-KW"/>
</dbReference>
<evidence type="ECO:0000256" key="1">
    <source>
        <dbReference type="PROSITE-ProRule" id="PRU00047"/>
    </source>
</evidence>
<dbReference type="GO" id="GO:0003676">
    <property type="term" value="F:nucleic acid binding"/>
    <property type="evidence" value="ECO:0007669"/>
    <property type="project" value="InterPro"/>
</dbReference>
<accession>A0A1R3GGP8</accession>
<sequence length="1628" mass="182160">MENSPRKSTINQDIINRTRKRFKRQRHPNDSEQEIVDQEADSIEGIGAPSFADMVKGVNISKAGDWEEWANADPTNVMSFGEADSDTETMGEGDDDCITFSKEEKEAMRKPWRNALIVKLLGKVLGFSALTSRINQLWKLEGDYKVTDLEHDYFIIRFQKKVDYEHVLEGGPWIIGGHYLTVTDEDTRGKFARVYVELDLSKPLKPRLTVEGRDVLIEYEGLSLICFDCGIFGHRKSDCPLQKPSSSEKEGEPQPSMVPETQEEPKDQTYGPWMMVQRRKRNPGKPGAAQGVIHGGKSVIRDFRNGFDYHKGVTADNLNVKKSANFKGIMEKNKGDAPVIPSAAKPIYKGKKVAKGVAQMGAKPNFNLGQSVFNLQNKGFVFSTEASSSGPKVGLSKPKAHTKPIHLVNNAQQKGRCYVVKGTMAENSAGKEKLRFVSGMDKEQYLQSTDLGSRDTRDTSSPSPTLSDPGIVARQSSEISSSMEVQCDGSNSDKPVMVNGIGVTDVSMQVDAVPSEGMAGGIALFWNSNSCQLDIIGSTTQFGDFNDFAAFNERWSIQTGSGDSFNKITKFRERWEPCNLIDASTSGCRFTWIRRVGGRVVLQEKLDRLLWNAVALTCNSNAKVLVLPCLCSDHHPLFVDFLGTHHKSKNRPIRFEAAWLIHSEFDDMFSLAWEKGEGSLPKAIDEVAKAVTVWKSEVFGNIHKKKRLLLARIRGIQCCNEYGFSDFLQKLEVQLRGEYQQILMQEELLWFQKSRLNWVQQGERNTKFFHLTTMALLSPLRIEEVRLVTFSMKGLKAPGVDGVQPIFYQKQWETVKETVFNFVAMAFANQRVDLNVLHAHMVLIPKGNCPTTVKDFRPITLLNTSYKILSKVIVNRLRPILQRIIGAFQNSFLAGRSTTDNILITQEIVHSLMGRKGSKGVVIAKIDLQKAYDNVSWSFLREVLVFYDFPAGLINLIMYCVSNIDLAIIWNGEVLPAFHPQQGLRQGDPLSPYLFILVMERLSHMILERVEHKVWHPVKASRSGPMVSHLFFADDLMLFAEASEDQVNVITDVLDEFAKASGLRVSLEKSKLWFSPNVHQQKATVLSRLCGIPLAQELGTYLGVPIIHGKVSKATYQHVVDKVLRRLANWKGIFYGVGDVDNSRGHLVNWDRVCRPKGNGGLGLREARISNVALLSKVGWKLQTRQQSLCLEIIQKKYLKGSQFLDVETRGRASSTWRGLLRTKDCVQRGSRWLVGDGKSISLWYDWWVGDGPLIKEVPPSTQVPSLSCKVASILQDDGSWKCDDMSSLLSGSKIAEIQATPTPIHAKKADQCIWGWDKHGQFTAASAYKGLANHFVADYWSGKCLWIWKLEIIYFDIVLLLMAYGVVSTDVGVHVTFDASLPDWLYQNATSNHKVRSNFVWGSLFTSILWSVWKARNRLLFDGHRPCVESILNYAVKLAVECAAANGSLAPTPSNAGRMIVWRPPPDGVLLLNTDGSSRLVDGHASAGGLIKDSNGLWVAGFLLNIGITGSLEAELWGIRQGLFLAKMRNVSRLIIELDAMVVVQFLRNGVIDSHPCHTLINDCLELIKGDWIVDIRHICREGNRCADRLADLAHTSAQGVSFYEDPPLQIQHLLNEDREGIGVLRS</sequence>
<evidence type="ECO:0000259" key="4">
    <source>
        <dbReference type="PROSITE" id="PS50878"/>
    </source>
</evidence>
<dbReference type="PANTHER" id="PTHR31635:SF196">
    <property type="entry name" value="REVERSE TRANSCRIPTASE DOMAIN-CONTAINING PROTEIN-RELATED"/>
    <property type="match status" value="1"/>
</dbReference>
<dbReference type="STRING" id="210143.A0A1R3GGP8"/>
<reference evidence="5 6" key="1">
    <citation type="submission" date="2013-09" db="EMBL/GenBank/DDBJ databases">
        <title>Corchorus capsularis genome sequencing.</title>
        <authorList>
            <person name="Alam M."/>
            <person name="Haque M.S."/>
            <person name="Islam M.S."/>
            <person name="Emdad E.M."/>
            <person name="Islam M.M."/>
            <person name="Ahmed B."/>
            <person name="Halim A."/>
            <person name="Hossen Q.M.M."/>
            <person name="Hossain M.Z."/>
            <person name="Ahmed R."/>
            <person name="Khan M.M."/>
            <person name="Islam R."/>
            <person name="Rashid M.M."/>
            <person name="Khan S.A."/>
            <person name="Rahman M.S."/>
            <person name="Alam M."/>
        </authorList>
    </citation>
    <scope>NUCLEOTIDE SEQUENCE [LARGE SCALE GENOMIC DNA]</scope>
    <source>
        <strain evidence="6">cv. CVL-1</strain>
        <tissue evidence="5">Whole seedling</tissue>
    </source>
</reference>
<dbReference type="InterPro" id="IPR025558">
    <property type="entry name" value="DUF4283"/>
</dbReference>
<feature type="domain" description="CCHC-type" evidence="3">
    <location>
        <begin position="226"/>
        <end position="240"/>
    </location>
</feature>
<feature type="region of interest" description="Disordered" evidence="2">
    <location>
        <begin position="1"/>
        <end position="36"/>
    </location>
</feature>
<dbReference type="InterPro" id="IPR002156">
    <property type="entry name" value="RNaseH_domain"/>
</dbReference>
<keyword evidence="1" id="KW-0863">Zinc-finger</keyword>
<keyword evidence="1" id="KW-0479">Metal-binding</keyword>
<feature type="compositionally biased region" description="Low complexity" evidence="2">
    <location>
        <begin position="459"/>
        <end position="469"/>
    </location>
</feature>
<dbReference type="CDD" id="cd01650">
    <property type="entry name" value="RT_nLTR_like"/>
    <property type="match status" value="1"/>
</dbReference>
<keyword evidence="5" id="KW-0548">Nucleotidyltransferase</keyword>
<dbReference type="SUPFAM" id="SSF56219">
    <property type="entry name" value="DNase I-like"/>
    <property type="match status" value="1"/>
</dbReference>
<evidence type="ECO:0000259" key="3">
    <source>
        <dbReference type="PROSITE" id="PS50158"/>
    </source>
</evidence>
<keyword evidence="5" id="KW-0695">RNA-directed DNA polymerase</keyword>
<dbReference type="Proteomes" id="UP000188268">
    <property type="component" value="Unassembled WGS sequence"/>
</dbReference>
<feature type="region of interest" description="Disordered" evidence="2">
    <location>
        <begin position="240"/>
        <end position="269"/>
    </location>
</feature>
<feature type="region of interest" description="Disordered" evidence="2">
    <location>
        <begin position="447"/>
        <end position="491"/>
    </location>
</feature>
<dbReference type="OrthoDB" id="1100040at2759"/>
<keyword evidence="6" id="KW-1185">Reference proteome</keyword>
<keyword evidence="5" id="KW-0808">Transferase</keyword>
<dbReference type="Gene3D" id="3.30.420.10">
    <property type="entry name" value="Ribonuclease H-like superfamily/Ribonuclease H"/>
    <property type="match status" value="1"/>
</dbReference>
<dbReference type="Pfam" id="PF13456">
    <property type="entry name" value="RVT_3"/>
    <property type="match status" value="1"/>
</dbReference>
<dbReference type="InterPro" id="IPR043502">
    <property type="entry name" value="DNA/RNA_pol_sf"/>
</dbReference>
<dbReference type="InterPro" id="IPR012337">
    <property type="entry name" value="RNaseH-like_sf"/>
</dbReference>
<feature type="compositionally biased region" description="Basic residues" evidence="2">
    <location>
        <begin position="17"/>
        <end position="26"/>
    </location>
</feature>
<evidence type="ECO:0000313" key="6">
    <source>
        <dbReference type="Proteomes" id="UP000188268"/>
    </source>
</evidence>
<dbReference type="GO" id="GO:0008270">
    <property type="term" value="F:zinc ion binding"/>
    <property type="evidence" value="ECO:0007669"/>
    <property type="project" value="UniProtKB-KW"/>
</dbReference>
<comment type="caution">
    <text evidence="5">The sequence shown here is derived from an EMBL/GenBank/DDBJ whole genome shotgun (WGS) entry which is preliminary data.</text>
</comment>
<feature type="domain" description="Reverse transcriptase" evidence="4">
    <location>
        <begin position="825"/>
        <end position="1106"/>
    </location>
</feature>
<dbReference type="Pfam" id="PF00078">
    <property type="entry name" value="RVT_1"/>
    <property type="match status" value="1"/>
</dbReference>
<dbReference type="InterPro" id="IPR044730">
    <property type="entry name" value="RNase_H-like_dom_plant"/>
</dbReference>
<dbReference type="PROSITE" id="PS50878">
    <property type="entry name" value="RT_POL"/>
    <property type="match status" value="1"/>
</dbReference>
<dbReference type="InterPro" id="IPR036397">
    <property type="entry name" value="RNaseH_sf"/>
</dbReference>
<dbReference type="GO" id="GO:0004523">
    <property type="term" value="F:RNA-DNA hybrid ribonuclease activity"/>
    <property type="evidence" value="ECO:0007669"/>
    <property type="project" value="InterPro"/>
</dbReference>
<proteinExistence type="predicted"/>
<evidence type="ECO:0000313" key="5">
    <source>
        <dbReference type="EMBL" id="OMO57275.1"/>
    </source>
</evidence>
<evidence type="ECO:0000256" key="2">
    <source>
        <dbReference type="SAM" id="MobiDB-lite"/>
    </source>
</evidence>
<dbReference type="InterPro" id="IPR001878">
    <property type="entry name" value="Znf_CCHC"/>
</dbReference>
<dbReference type="InterPro" id="IPR000477">
    <property type="entry name" value="RT_dom"/>
</dbReference>
<dbReference type="Gramene" id="OMO57275">
    <property type="protein sequence ID" value="OMO57275"/>
    <property type="gene ID" value="CCACVL1_25863"/>
</dbReference>
<dbReference type="EMBL" id="AWWV01014394">
    <property type="protein sequence ID" value="OMO57275.1"/>
    <property type="molecule type" value="Genomic_DNA"/>
</dbReference>
<dbReference type="PANTHER" id="PTHR31635">
    <property type="entry name" value="REVERSE TRANSCRIPTASE DOMAIN-CONTAINING PROTEIN-RELATED"/>
    <property type="match status" value="1"/>
</dbReference>